<feature type="chain" id="PRO_5043674491" evidence="2">
    <location>
        <begin position="32"/>
        <end position="401"/>
    </location>
</feature>
<evidence type="ECO:0000256" key="1">
    <source>
        <dbReference type="SAM" id="Phobius"/>
    </source>
</evidence>
<protein>
    <submittedName>
        <fullName evidence="3">Uncharacterized protein</fullName>
    </submittedName>
</protein>
<accession>A0AAV4CYD3</accession>
<name>A0AAV4CYD3_9GAST</name>
<evidence type="ECO:0000313" key="3">
    <source>
        <dbReference type="EMBL" id="GFO36736.1"/>
    </source>
</evidence>
<dbReference type="EMBL" id="BLXT01007137">
    <property type="protein sequence ID" value="GFO36736.1"/>
    <property type="molecule type" value="Genomic_DNA"/>
</dbReference>
<keyword evidence="1" id="KW-1133">Transmembrane helix</keyword>
<gene>
    <name evidence="3" type="ORF">PoB_006324100</name>
</gene>
<keyword evidence="4" id="KW-1185">Reference proteome</keyword>
<evidence type="ECO:0000256" key="2">
    <source>
        <dbReference type="SAM" id="SignalP"/>
    </source>
</evidence>
<organism evidence="3 4">
    <name type="scientific">Plakobranchus ocellatus</name>
    <dbReference type="NCBI Taxonomy" id="259542"/>
    <lineage>
        <taxon>Eukaryota</taxon>
        <taxon>Metazoa</taxon>
        <taxon>Spiralia</taxon>
        <taxon>Lophotrochozoa</taxon>
        <taxon>Mollusca</taxon>
        <taxon>Gastropoda</taxon>
        <taxon>Heterobranchia</taxon>
        <taxon>Euthyneura</taxon>
        <taxon>Panpulmonata</taxon>
        <taxon>Sacoglossa</taxon>
        <taxon>Placobranchoidea</taxon>
        <taxon>Plakobranchidae</taxon>
        <taxon>Plakobranchus</taxon>
    </lineage>
</organism>
<keyword evidence="1" id="KW-0472">Membrane</keyword>
<dbReference type="AlphaFoldDB" id="A0AAV4CYD3"/>
<reference evidence="3 4" key="1">
    <citation type="journal article" date="2021" name="Elife">
        <title>Chloroplast acquisition without the gene transfer in kleptoplastic sea slugs, Plakobranchus ocellatus.</title>
        <authorList>
            <person name="Maeda T."/>
            <person name="Takahashi S."/>
            <person name="Yoshida T."/>
            <person name="Shimamura S."/>
            <person name="Takaki Y."/>
            <person name="Nagai Y."/>
            <person name="Toyoda A."/>
            <person name="Suzuki Y."/>
            <person name="Arimoto A."/>
            <person name="Ishii H."/>
            <person name="Satoh N."/>
            <person name="Nishiyama T."/>
            <person name="Hasebe M."/>
            <person name="Maruyama T."/>
            <person name="Minagawa J."/>
            <person name="Obokata J."/>
            <person name="Shigenobu S."/>
        </authorList>
    </citation>
    <scope>NUCLEOTIDE SEQUENCE [LARGE SCALE GENOMIC DNA]</scope>
</reference>
<sequence>MTLSHIIPSLNISVLSLQLLLLSNLTNLTSGLAYQERFKTSHMRLSSNCSSHLVRLDEFDKVELTSNVWPVANDLVQANLMCTSHFMTGNRNQGICISRNDLYFQRAEPGVQIRIYTSKFGPERTLNFFHPRFKKWCTEQSLVSVELTSTEDFYNQKGEYRFSFSISNVTKAEISKTYNMDSFKQCNLSHVLESGQAIKITGQRYPPPSDLPSSCLLRLSTSSKEEYDELCIQLERHKYLKNCVTMLKVDGFNERFWPASEVLGCNDTDSKLRGFDEMCSKNKHLTLNLTRLTPKAIAGMSFTAVVKVKRHSHWETISQEQSELKGLNFMKSLIYFVACVDSVAGIMAAILAKMIRKPRSFWKDWAESFVVVPKREAVHYEVNYPEVSGCQVEEITEAKPY</sequence>
<keyword evidence="1" id="KW-0812">Transmembrane</keyword>
<comment type="caution">
    <text evidence="3">The sequence shown here is derived from an EMBL/GenBank/DDBJ whole genome shotgun (WGS) entry which is preliminary data.</text>
</comment>
<proteinExistence type="predicted"/>
<evidence type="ECO:0000313" key="4">
    <source>
        <dbReference type="Proteomes" id="UP000735302"/>
    </source>
</evidence>
<feature type="transmembrane region" description="Helical" evidence="1">
    <location>
        <begin position="333"/>
        <end position="352"/>
    </location>
</feature>
<dbReference type="Proteomes" id="UP000735302">
    <property type="component" value="Unassembled WGS sequence"/>
</dbReference>
<feature type="signal peptide" evidence="2">
    <location>
        <begin position="1"/>
        <end position="31"/>
    </location>
</feature>
<keyword evidence="2" id="KW-0732">Signal</keyword>